<gene>
    <name evidence="1" type="ORF">NBRC116591_26840</name>
</gene>
<proteinExistence type="predicted"/>
<comment type="caution">
    <text evidence="1">The sequence shown here is derived from an EMBL/GenBank/DDBJ whole genome shotgun (WGS) entry which is preliminary data.</text>
</comment>
<dbReference type="RefSeq" id="WP_353303569.1">
    <property type="nucleotide sequence ID" value="NZ_BAABWN010000008.1"/>
</dbReference>
<dbReference type="Proteomes" id="UP001465153">
    <property type="component" value="Unassembled WGS sequence"/>
</dbReference>
<dbReference type="EMBL" id="BAABWN010000008">
    <property type="protein sequence ID" value="GAA6168873.1"/>
    <property type="molecule type" value="Genomic_DNA"/>
</dbReference>
<evidence type="ECO:0008006" key="3">
    <source>
        <dbReference type="Google" id="ProtNLM"/>
    </source>
</evidence>
<organism evidence="1 2">
    <name type="scientific">Sessilibacter corallicola</name>
    <dbReference type="NCBI Taxonomy" id="2904075"/>
    <lineage>
        <taxon>Bacteria</taxon>
        <taxon>Pseudomonadati</taxon>
        <taxon>Pseudomonadota</taxon>
        <taxon>Gammaproteobacteria</taxon>
        <taxon>Cellvibrionales</taxon>
        <taxon>Cellvibrionaceae</taxon>
        <taxon>Sessilibacter</taxon>
    </lineage>
</organism>
<reference evidence="1 2" key="1">
    <citation type="submission" date="2024-04" db="EMBL/GenBank/DDBJ databases">
        <title>Draft genome sequence of Sessilibacter corallicola NBRC 116591.</title>
        <authorList>
            <person name="Miyakawa T."/>
            <person name="Kusuya Y."/>
            <person name="Miura T."/>
        </authorList>
    </citation>
    <scope>NUCLEOTIDE SEQUENCE [LARGE SCALE GENOMIC DNA]</scope>
    <source>
        <strain evidence="1 2">KU-00831-HH</strain>
    </source>
</reference>
<name>A0ABQ0AB43_9GAMM</name>
<sequence>MNSVAEFPTFTLDDELKDALERVNKTFKTSVEEAALMKNAFNPMQGVVQVTEQVTKFFSDADWIKVMSPKHDAEVYKSSFSELMDIQKASIERLSKSQKELIGDTFKDVANTAKSVQPNVSPQKNLAAYINANLDGLEKIQKDMASQASLMGSIHTAYMAWLEKTLQAAVK</sequence>
<evidence type="ECO:0000313" key="2">
    <source>
        <dbReference type="Proteomes" id="UP001465153"/>
    </source>
</evidence>
<accession>A0ABQ0AB43</accession>
<evidence type="ECO:0000313" key="1">
    <source>
        <dbReference type="EMBL" id="GAA6168873.1"/>
    </source>
</evidence>
<keyword evidence="2" id="KW-1185">Reference proteome</keyword>
<protein>
    <recommendedName>
        <fullName evidence="3">Phasin domain-containing protein</fullName>
    </recommendedName>
</protein>